<dbReference type="HAMAP" id="MF_00110">
    <property type="entry name" value="DHQ_synthase"/>
    <property type="match status" value="1"/>
</dbReference>
<evidence type="ECO:0000256" key="1">
    <source>
        <dbReference type="ARBA" id="ARBA00001393"/>
    </source>
</evidence>
<dbReference type="GO" id="GO:0009073">
    <property type="term" value="P:aromatic amino acid family biosynthetic process"/>
    <property type="evidence" value="ECO:0007669"/>
    <property type="project" value="UniProtKB-KW"/>
</dbReference>
<dbReference type="Gene3D" id="3.40.50.1970">
    <property type="match status" value="1"/>
</dbReference>
<comment type="pathway">
    <text evidence="5 18">Metabolic intermediate biosynthesis; chorismate biosynthesis; chorismate from D-erythrose 4-phosphate and phosphoenolpyruvate: step 2/7.</text>
</comment>
<dbReference type="SUPFAM" id="SSF56796">
    <property type="entry name" value="Dehydroquinate synthase-like"/>
    <property type="match status" value="1"/>
</dbReference>
<evidence type="ECO:0000256" key="13">
    <source>
        <dbReference type="ARBA" id="ARBA00022833"/>
    </source>
</evidence>
<comment type="cofactor">
    <cofactor evidence="3">
        <name>Zn(2+)</name>
        <dbReference type="ChEBI" id="CHEBI:29105"/>
    </cofactor>
</comment>
<organism evidence="21 22">
    <name type="scientific">Candidatus Butyricicoccus avistercoris</name>
    <dbReference type="NCBI Taxonomy" id="2838518"/>
    <lineage>
        <taxon>Bacteria</taxon>
        <taxon>Bacillati</taxon>
        <taxon>Bacillota</taxon>
        <taxon>Clostridia</taxon>
        <taxon>Eubacteriales</taxon>
        <taxon>Butyricicoccaceae</taxon>
        <taxon>Butyricicoccus</taxon>
    </lineage>
</organism>
<keyword evidence="13 18" id="KW-0862">Zinc</keyword>
<dbReference type="PANTHER" id="PTHR43622:SF7">
    <property type="entry name" value="3-DEHYDROQUINATE SYNTHASE, CHLOROPLASTIC"/>
    <property type="match status" value="1"/>
</dbReference>
<dbReference type="EMBL" id="DXIE01000021">
    <property type="protein sequence ID" value="HIV61786.1"/>
    <property type="molecule type" value="Genomic_DNA"/>
</dbReference>
<dbReference type="AlphaFoldDB" id="A0A9D1THY2"/>
<dbReference type="EC" id="4.2.3.4" evidence="7 18"/>
<protein>
    <recommendedName>
        <fullName evidence="8 18">3-dehydroquinate synthase</fullName>
        <shortName evidence="18">DHQS</shortName>
        <ecNumber evidence="7 18">4.2.3.4</ecNumber>
    </recommendedName>
</protein>
<keyword evidence="10 18" id="KW-0028">Amino-acid biosynthesis</keyword>
<proteinExistence type="inferred from homology"/>
<evidence type="ECO:0000256" key="17">
    <source>
        <dbReference type="ARBA" id="ARBA00023285"/>
    </source>
</evidence>
<keyword evidence="11 18" id="KW-0479">Metal-binding</keyword>
<dbReference type="GO" id="GO:0005737">
    <property type="term" value="C:cytoplasm"/>
    <property type="evidence" value="ECO:0007669"/>
    <property type="project" value="UniProtKB-SubCell"/>
</dbReference>
<dbReference type="FunFam" id="3.40.50.1970:FF:000007">
    <property type="entry name" value="Pentafunctional AROM polypeptide"/>
    <property type="match status" value="1"/>
</dbReference>
<comment type="caution">
    <text evidence="18">Lacks conserved residue(s) required for the propagation of feature annotation.</text>
</comment>
<dbReference type="InterPro" id="IPR056179">
    <property type="entry name" value="DHQS_C"/>
</dbReference>
<reference evidence="21" key="1">
    <citation type="journal article" date="2021" name="PeerJ">
        <title>Extensive microbial diversity within the chicken gut microbiome revealed by metagenomics and culture.</title>
        <authorList>
            <person name="Gilroy R."/>
            <person name="Ravi A."/>
            <person name="Getino M."/>
            <person name="Pursley I."/>
            <person name="Horton D.L."/>
            <person name="Alikhan N.F."/>
            <person name="Baker D."/>
            <person name="Gharbi K."/>
            <person name="Hall N."/>
            <person name="Watson M."/>
            <person name="Adriaenssens E.M."/>
            <person name="Foster-Nyarko E."/>
            <person name="Jarju S."/>
            <person name="Secka A."/>
            <person name="Antonio M."/>
            <person name="Oren A."/>
            <person name="Chaudhuri R.R."/>
            <person name="La Ragione R."/>
            <person name="Hildebrand F."/>
            <person name="Pallen M.J."/>
        </authorList>
    </citation>
    <scope>NUCLEOTIDE SEQUENCE</scope>
    <source>
        <strain evidence="21">CHK193-4272</strain>
    </source>
</reference>
<dbReference type="Pfam" id="PF24621">
    <property type="entry name" value="DHQS_C"/>
    <property type="match status" value="1"/>
</dbReference>
<evidence type="ECO:0000259" key="20">
    <source>
        <dbReference type="Pfam" id="PF24621"/>
    </source>
</evidence>
<evidence type="ECO:0000256" key="12">
    <source>
        <dbReference type="ARBA" id="ARBA00022741"/>
    </source>
</evidence>
<dbReference type="GO" id="GO:0003856">
    <property type="term" value="F:3-dehydroquinate synthase activity"/>
    <property type="evidence" value="ECO:0007669"/>
    <property type="project" value="UniProtKB-UniRule"/>
</dbReference>
<keyword evidence="9 18" id="KW-0963">Cytoplasm</keyword>
<evidence type="ECO:0000256" key="9">
    <source>
        <dbReference type="ARBA" id="ARBA00022490"/>
    </source>
</evidence>
<feature type="binding site" evidence="18">
    <location>
        <position position="256"/>
    </location>
    <ligand>
        <name>Zn(2+)</name>
        <dbReference type="ChEBI" id="CHEBI:29105"/>
    </ligand>
</feature>
<evidence type="ECO:0000256" key="5">
    <source>
        <dbReference type="ARBA" id="ARBA00004661"/>
    </source>
</evidence>
<evidence type="ECO:0000313" key="21">
    <source>
        <dbReference type="EMBL" id="HIV61786.1"/>
    </source>
</evidence>
<dbReference type="Proteomes" id="UP000886808">
    <property type="component" value="Unassembled WGS sequence"/>
</dbReference>
<dbReference type="InterPro" id="IPR030960">
    <property type="entry name" value="DHQS/DOIS_N"/>
</dbReference>
<dbReference type="GO" id="GO:0000166">
    <property type="term" value="F:nucleotide binding"/>
    <property type="evidence" value="ECO:0007669"/>
    <property type="project" value="UniProtKB-KW"/>
</dbReference>
<keyword evidence="16 18" id="KW-0456">Lyase</keyword>
<feature type="domain" description="3-dehydroquinate synthase C-terminal" evidence="20">
    <location>
        <begin position="179"/>
        <end position="314"/>
    </location>
</feature>
<comment type="similarity">
    <text evidence="6 18">Belongs to the sugar phosphate cyclases superfamily. Dehydroquinate synthase family.</text>
</comment>
<dbReference type="GO" id="GO:0046872">
    <property type="term" value="F:metal ion binding"/>
    <property type="evidence" value="ECO:0007669"/>
    <property type="project" value="UniProtKB-KW"/>
</dbReference>
<comment type="subcellular location">
    <subcellularLocation>
        <location evidence="4 18">Cytoplasm</location>
    </subcellularLocation>
</comment>
<dbReference type="CDD" id="cd08195">
    <property type="entry name" value="DHQS"/>
    <property type="match status" value="1"/>
</dbReference>
<evidence type="ECO:0000256" key="10">
    <source>
        <dbReference type="ARBA" id="ARBA00022605"/>
    </source>
</evidence>
<keyword evidence="15 18" id="KW-0057">Aromatic amino acid biosynthesis</keyword>
<evidence type="ECO:0000256" key="15">
    <source>
        <dbReference type="ARBA" id="ARBA00023141"/>
    </source>
</evidence>
<dbReference type="InterPro" id="IPR030963">
    <property type="entry name" value="DHQ_synth_fam"/>
</dbReference>
<feature type="binding site" evidence="18">
    <location>
        <position position="239"/>
    </location>
    <ligand>
        <name>Zn(2+)</name>
        <dbReference type="ChEBI" id="CHEBI:29105"/>
    </ligand>
</feature>
<feature type="binding site" evidence="18">
    <location>
        <position position="140"/>
    </location>
    <ligand>
        <name>NAD(+)</name>
        <dbReference type="ChEBI" id="CHEBI:57540"/>
    </ligand>
</feature>
<dbReference type="PIRSF" id="PIRSF001455">
    <property type="entry name" value="DHQ_synth"/>
    <property type="match status" value="1"/>
</dbReference>
<feature type="binding site" evidence="18">
    <location>
        <position position="182"/>
    </location>
    <ligand>
        <name>Zn(2+)</name>
        <dbReference type="ChEBI" id="CHEBI:29105"/>
    </ligand>
</feature>
<evidence type="ECO:0000256" key="11">
    <source>
        <dbReference type="ARBA" id="ARBA00022723"/>
    </source>
</evidence>
<accession>A0A9D1THY2</accession>
<feature type="binding site" evidence="18">
    <location>
        <begin position="127"/>
        <end position="128"/>
    </location>
    <ligand>
        <name>NAD(+)</name>
        <dbReference type="ChEBI" id="CHEBI:57540"/>
    </ligand>
</feature>
<evidence type="ECO:0000256" key="6">
    <source>
        <dbReference type="ARBA" id="ARBA00005412"/>
    </source>
</evidence>
<gene>
    <name evidence="18 21" type="primary">aroB</name>
    <name evidence="21" type="ORF">H9746_02920</name>
</gene>
<keyword evidence="17 18" id="KW-0170">Cobalt</keyword>
<evidence type="ECO:0000256" key="14">
    <source>
        <dbReference type="ARBA" id="ARBA00023027"/>
    </source>
</evidence>
<dbReference type="Pfam" id="PF01761">
    <property type="entry name" value="DHQ_synthase"/>
    <property type="match status" value="1"/>
</dbReference>
<reference evidence="21" key="2">
    <citation type="submission" date="2021-04" db="EMBL/GenBank/DDBJ databases">
        <authorList>
            <person name="Gilroy R."/>
        </authorList>
    </citation>
    <scope>NUCLEOTIDE SEQUENCE</scope>
    <source>
        <strain evidence="21">CHK193-4272</strain>
    </source>
</reference>
<keyword evidence="14 18" id="KW-0520">NAD</keyword>
<sequence>MKKLTLSGLNDISEILIDEKIIDNVAGLCLDVFSPSKVHIVTDTNVAPLYLENIEKQFSIPVTHSILPAGEEYKRLETINTIYTDLINADITRKDLIIALGGGVIGDMTGFAAATFLRGVSLCQIPTTLLAQVDSSVGGKTAVDMPQGKNLVGAFYQPRLVLIDPYVLKSLPEHIFIDGMAEVVKYGCIQNADILDMVSKPDYKDNISNIIYECVKIKRDVVEVDEHDTGLRMILNFGHTIGHAIEKLGDYTKFSHGNAVSMGMIAAMKLSDAIGNDNSLTAYLSGILNSIGLPTSLPYEKEDIFNALLSDKKKMGDTMNFILVRTMGKAEIEKIEIDRLHKLIKAI</sequence>
<comment type="function">
    <text evidence="18">Catalyzes the conversion of 3-deoxy-D-arabino-heptulosonate 7-phosphate (DAHP) to dehydroquinate (DHQ).</text>
</comment>
<comment type="caution">
    <text evidence="21">The sequence shown here is derived from an EMBL/GenBank/DDBJ whole genome shotgun (WGS) entry which is preliminary data.</text>
</comment>
<evidence type="ECO:0000256" key="2">
    <source>
        <dbReference type="ARBA" id="ARBA00001911"/>
    </source>
</evidence>
<evidence type="ECO:0000256" key="7">
    <source>
        <dbReference type="ARBA" id="ARBA00013031"/>
    </source>
</evidence>
<comment type="catalytic activity">
    <reaction evidence="1 18">
        <text>7-phospho-2-dehydro-3-deoxy-D-arabino-heptonate = 3-dehydroquinate + phosphate</text>
        <dbReference type="Rhea" id="RHEA:21968"/>
        <dbReference type="ChEBI" id="CHEBI:32364"/>
        <dbReference type="ChEBI" id="CHEBI:43474"/>
        <dbReference type="ChEBI" id="CHEBI:58394"/>
        <dbReference type="EC" id="4.2.3.4"/>
    </reaction>
</comment>
<dbReference type="InterPro" id="IPR016037">
    <property type="entry name" value="DHQ_synth_AroB"/>
</dbReference>
<evidence type="ECO:0000259" key="19">
    <source>
        <dbReference type="Pfam" id="PF01761"/>
    </source>
</evidence>
<evidence type="ECO:0000256" key="4">
    <source>
        <dbReference type="ARBA" id="ARBA00004496"/>
    </source>
</evidence>
<evidence type="ECO:0000313" key="22">
    <source>
        <dbReference type="Proteomes" id="UP000886808"/>
    </source>
</evidence>
<dbReference type="PANTHER" id="PTHR43622">
    <property type="entry name" value="3-DEHYDROQUINATE SYNTHASE"/>
    <property type="match status" value="1"/>
</dbReference>
<dbReference type="NCBIfam" id="TIGR01357">
    <property type="entry name" value="aroB"/>
    <property type="match status" value="1"/>
</dbReference>
<feature type="binding site" evidence="18">
    <location>
        <position position="149"/>
    </location>
    <ligand>
        <name>NAD(+)</name>
        <dbReference type="ChEBI" id="CHEBI:57540"/>
    </ligand>
</feature>
<dbReference type="GO" id="GO:0008652">
    <property type="term" value="P:amino acid biosynthetic process"/>
    <property type="evidence" value="ECO:0007669"/>
    <property type="project" value="UniProtKB-KW"/>
</dbReference>
<comment type="cofactor">
    <cofactor evidence="2 18">
        <name>NAD(+)</name>
        <dbReference type="ChEBI" id="CHEBI:57540"/>
    </cofactor>
</comment>
<dbReference type="Gene3D" id="1.20.1090.10">
    <property type="entry name" value="Dehydroquinate synthase-like - alpha domain"/>
    <property type="match status" value="1"/>
</dbReference>
<feature type="binding site" evidence="18">
    <location>
        <begin position="103"/>
        <end position="107"/>
    </location>
    <ligand>
        <name>NAD(+)</name>
        <dbReference type="ChEBI" id="CHEBI:57540"/>
    </ligand>
</feature>
<evidence type="ECO:0000256" key="16">
    <source>
        <dbReference type="ARBA" id="ARBA00023239"/>
    </source>
</evidence>
<comment type="cofactor">
    <cofactor evidence="18">
        <name>Co(2+)</name>
        <dbReference type="ChEBI" id="CHEBI:48828"/>
    </cofactor>
    <cofactor evidence="18">
        <name>Zn(2+)</name>
        <dbReference type="ChEBI" id="CHEBI:29105"/>
    </cofactor>
    <text evidence="18">Binds 1 divalent metal cation per subunit. Can use either Co(2+) or Zn(2+).</text>
</comment>
<evidence type="ECO:0000256" key="8">
    <source>
        <dbReference type="ARBA" id="ARBA00017684"/>
    </source>
</evidence>
<evidence type="ECO:0000256" key="3">
    <source>
        <dbReference type="ARBA" id="ARBA00001947"/>
    </source>
</evidence>
<evidence type="ECO:0000256" key="18">
    <source>
        <dbReference type="HAMAP-Rule" id="MF_00110"/>
    </source>
</evidence>
<dbReference type="InterPro" id="IPR050071">
    <property type="entry name" value="Dehydroquinate_synthase"/>
</dbReference>
<keyword evidence="12 18" id="KW-0547">Nucleotide-binding</keyword>
<feature type="domain" description="3-dehydroquinate synthase N-terminal" evidence="19">
    <location>
        <begin position="66"/>
        <end position="176"/>
    </location>
</feature>
<dbReference type="GO" id="GO:0009423">
    <property type="term" value="P:chorismate biosynthetic process"/>
    <property type="evidence" value="ECO:0007669"/>
    <property type="project" value="UniProtKB-UniRule"/>
</dbReference>
<name>A0A9D1THY2_9FIRM</name>